<evidence type="ECO:0000256" key="4">
    <source>
        <dbReference type="ARBA" id="ARBA00022723"/>
    </source>
</evidence>
<evidence type="ECO:0000256" key="5">
    <source>
        <dbReference type="ARBA" id="ARBA00022741"/>
    </source>
</evidence>
<keyword evidence="3" id="KW-0436">Ligase</keyword>
<dbReference type="InterPro" id="IPR036025">
    <property type="entry name" value="RtcB-like_sf"/>
</dbReference>
<name>A0ABS8I7J7_9NOSO</name>
<comment type="cofactor">
    <cofactor evidence="1">
        <name>Mn(2+)</name>
        <dbReference type="ChEBI" id="CHEBI:29035"/>
    </cofactor>
</comment>
<dbReference type="SUPFAM" id="SSF103365">
    <property type="entry name" value="Hypothetical protein PH1602"/>
    <property type="match status" value="1"/>
</dbReference>
<evidence type="ECO:0000256" key="1">
    <source>
        <dbReference type="ARBA" id="ARBA00001936"/>
    </source>
</evidence>
<evidence type="ECO:0000256" key="7">
    <source>
        <dbReference type="ARBA" id="ARBA00023134"/>
    </source>
</evidence>
<dbReference type="InterPro" id="IPR001233">
    <property type="entry name" value="RtcB"/>
</dbReference>
<evidence type="ECO:0000313" key="10">
    <source>
        <dbReference type="EMBL" id="MCC5600060.1"/>
    </source>
</evidence>
<dbReference type="RefSeq" id="WP_229484975.1">
    <property type="nucleotide sequence ID" value="NZ_JAIVFQ010000014.1"/>
</dbReference>
<reference evidence="10 11" key="1">
    <citation type="journal article" date="2021" name="Microorganisms">
        <title>Genome Evolution of Filamentous Cyanobacterium Nostoc Species: From Facultative Symbiosis to Free Living.</title>
        <authorList>
            <person name="Huo D."/>
            <person name="Li H."/>
            <person name="Cai F."/>
            <person name="Guo X."/>
            <person name="Qiao Z."/>
            <person name="Wang W."/>
            <person name="Yu G."/>
            <person name="Li R."/>
        </authorList>
    </citation>
    <scope>NUCLEOTIDE SEQUENCE [LARGE SCALE GENOMIC DNA]</scope>
    <source>
        <strain evidence="10 11">CHAB 5714</strain>
    </source>
</reference>
<dbReference type="EMBL" id="JAIVFQ010000014">
    <property type="protein sequence ID" value="MCC5600060.1"/>
    <property type="molecule type" value="Genomic_DNA"/>
</dbReference>
<dbReference type="Proteomes" id="UP001199525">
    <property type="component" value="Unassembled WGS sequence"/>
</dbReference>
<comment type="caution">
    <text evidence="10">The sequence shown here is derived from an EMBL/GenBank/DDBJ whole genome shotgun (WGS) entry which is preliminary data.</text>
</comment>
<keyword evidence="5" id="KW-0547">Nucleotide-binding</keyword>
<evidence type="ECO:0000313" key="11">
    <source>
        <dbReference type="Proteomes" id="UP001199525"/>
    </source>
</evidence>
<sequence>MHSRFDLNRRGASQSEAELGLTGVDCITLRQERRIEEAPFAYKPIQSVIDVQVEAEMVDAVTRLSPVLTFKA</sequence>
<dbReference type="Gene3D" id="3.90.1860.10">
    <property type="entry name" value="tRNA-splicing ligase RtcB"/>
    <property type="match status" value="1"/>
</dbReference>
<proteinExistence type="predicted"/>
<gene>
    <name evidence="10" type="ORF">LC586_12690</name>
</gene>
<evidence type="ECO:0000256" key="3">
    <source>
        <dbReference type="ARBA" id="ARBA00022598"/>
    </source>
</evidence>
<dbReference type="EC" id="6.5.1.8" evidence="2"/>
<keyword evidence="4" id="KW-0479">Metal-binding</keyword>
<evidence type="ECO:0000256" key="2">
    <source>
        <dbReference type="ARBA" id="ARBA00012726"/>
    </source>
</evidence>
<keyword evidence="7" id="KW-0342">GTP-binding</keyword>
<keyword evidence="6" id="KW-0692">RNA repair</keyword>
<protein>
    <recommendedName>
        <fullName evidence="2">3'-phosphate/5'-hydroxy nucleic acid ligase</fullName>
        <ecNumber evidence="2">6.5.1.8</ecNumber>
    </recommendedName>
</protein>
<keyword evidence="8" id="KW-0464">Manganese</keyword>
<evidence type="ECO:0000256" key="9">
    <source>
        <dbReference type="ARBA" id="ARBA00047746"/>
    </source>
</evidence>
<evidence type="ECO:0000256" key="8">
    <source>
        <dbReference type="ARBA" id="ARBA00023211"/>
    </source>
</evidence>
<organism evidence="10 11">
    <name type="scientific">Nostoc favosum CHAB5714</name>
    <dbReference type="NCBI Taxonomy" id="2780399"/>
    <lineage>
        <taxon>Bacteria</taxon>
        <taxon>Bacillati</taxon>
        <taxon>Cyanobacteriota</taxon>
        <taxon>Cyanophyceae</taxon>
        <taxon>Nostocales</taxon>
        <taxon>Nostocaceae</taxon>
        <taxon>Nostoc</taxon>
        <taxon>Nostoc favosum</taxon>
    </lineage>
</organism>
<keyword evidence="11" id="KW-1185">Reference proteome</keyword>
<dbReference type="Pfam" id="PF01139">
    <property type="entry name" value="RtcB"/>
    <property type="match status" value="1"/>
</dbReference>
<comment type="catalytic activity">
    <reaction evidence="9">
        <text>a 3'-end 3'-phospho-ribonucleotide-RNA + a 5'-end dephospho-ribonucleoside-RNA + GTP = a ribonucleotidyl-ribonucleotide-RNA + GMP + diphosphate</text>
        <dbReference type="Rhea" id="RHEA:68076"/>
        <dbReference type="Rhea" id="RHEA-COMP:10463"/>
        <dbReference type="Rhea" id="RHEA-COMP:13936"/>
        <dbReference type="Rhea" id="RHEA-COMP:17355"/>
        <dbReference type="ChEBI" id="CHEBI:33019"/>
        <dbReference type="ChEBI" id="CHEBI:37565"/>
        <dbReference type="ChEBI" id="CHEBI:58115"/>
        <dbReference type="ChEBI" id="CHEBI:83062"/>
        <dbReference type="ChEBI" id="CHEBI:138284"/>
        <dbReference type="ChEBI" id="CHEBI:173118"/>
        <dbReference type="EC" id="6.5.1.8"/>
    </reaction>
</comment>
<evidence type="ECO:0000256" key="6">
    <source>
        <dbReference type="ARBA" id="ARBA00022800"/>
    </source>
</evidence>
<accession>A0ABS8I7J7</accession>